<feature type="region of interest" description="Disordered" evidence="3">
    <location>
        <begin position="97"/>
        <end position="123"/>
    </location>
</feature>
<dbReference type="GO" id="GO:0000978">
    <property type="term" value="F:RNA polymerase II cis-regulatory region sequence-specific DNA binding"/>
    <property type="evidence" value="ECO:0007669"/>
    <property type="project" value="TreeGrafter"/>
</dbReference>
<dbReference type="OrthoDB" id="2143914at2759"/>
<feature type="compositionally biased region" description="Polar residues" evidence="3">
    <location>
        <begin position="114"/>
        <end position="123"/>
    </location>
</feature>
<evidence type="ECO:0000256" key="1">
    <source>
        <dbReference type="ARBA" id="ARBA00022737"/>
    </source>
</evidence>
<dbReference type="SMART" id="SM00717">
    <property type="entry name" value="SANT"/>
    <property type="match status" value="3"/>
</dbReference>
<sequence>MAEASTEAAAGASTAQQQSGNFGDVLNALMMSLPSEASMSFLRCLTGLTAEESNMLSSYLIELKEEKKFRVIQTLMDAPVPAKKRFLASLHEKFERLKQQGGGSTGDPRAGLQRANSRQSSMKNVTTEDIRNMGNMLDNAHIGESELRLRRLEEDSREDFAGVDHDLLKADLMINKRERPNSNWELLKGEAAPAQKTKEEAGSSDDDDEDEDDEIDAENSPDGGEHGTEISQEDAPSTKRWTKAQDTALKESVRVHGEKNWKAIAERVPGRNHAQCLQRWRKVLKPGLVKGHWSFEEDKILEVLVKQSCNNWGQIAEQIPGRTPKQCRERWRNHLDPSINKGPYAEDEDQLILGQQARLGNKWSQIAQMLPGRTEDSVKIRWKSLKQNPTRAAAANAQNRRLNNMQHQPHMGTTTNMGMPQPQPHLNQPNHAAMMNNWAADYSDFSGSHTAMLNASYMPYQQQQHIQSNEMQQMLQGHGAMKHEANMYTAHYPPPMHQHPPPQAALGHNYDEFLMKSLTDELDFDEFGLI</sequence>
<reference evidence="6" key="2">
    <citation type="submission" date="2019-06" db="EMBL/GenBank/DDBJ databases">
        <title>Genomics analysis of Aphanomyces spp. identifies a new class of oomycete effector associated with host adaptation.</title>
        <authorList>
            <person name="Gaulin E."/>
        </authorList>
    </citation>
    <scope>NUCLEOTIDE SEQUENCE</scope>
    <source>
        <strain evidence="6">CBS 578.67</strain>
    </source>
</reference>
<dbReference type="CDD" id="cd00167">
    <property type="entry name" value="SANT"/>
    <property type="match status" value="3"/>
</dbReference>
<feature type="domain" description="HTH myb-type" evidence="5">
    <location>
        <begin position="285"/>
        <end position="339"/>
    </location>
</feature>
<dbReference type="PANTHER" id="PTHR45614">
    <property type="entry name" value="MYB PROTEIN-RELATED"/>
    <property type="match status" value="1"/>
</dbReference>
<dbReference type="Proteomes" id="UP000332933">
    <property type="component" value="Unassembled WGS sequence"/>
</dbReference>
<dbReference type="FunFam" id="1.10.10.60:FF:000010">
    <property type="entry name" value="Transcriptional activator Myb isoform A"/>
    <property type="match status" value="1"/>
</dbReference>
<dbReference type="InterPro" id="IPR017930">
    <property type="entry name" value="Myb_dom"/>
</dbReference>
<dbReference type="PANTHER" id="PTHR45614:SF241">
    <property type="entry name" value="MYB-LIKE DNA-BINDING PROTEIN"/>
    <property type="match status" value="1"/>
</dbReference>
<feature type="domain" description="HTH myb-type" evidence="5">
    <location>
        <begin position="240"/>
        <end position="284"/>
    </location>
</feature>
<evidence type="ECO:0000259" key="5">
    <source>
        <dbReference type="PROSITE" id="PS51294"/>
    </source>
</evidence>
<feature type="domain" description="Myb-like" evidence="4">
    <location>
        <begin position="285"/>
        <end position="335"/>
    </location>
</feature>
<name>A0A485KBH0_9STRA</name>
<dbReference type="InterPro" id="IPR001005">
    <property type="entry name" value="SANT/Myb"/>
</dbReference>
<dbReference type="Pfam" id="PF13921">
    <property type="entry name" value="Myb_DNA-bind_6"/>
    <property type="match status" value="1"/>
</dbReference>
<dbReference type="GO" id="GO:0005634">
    <property type="term" value="C:nucleus"/>
    <property type="evidence" value="ECO:0007669"/>
    <property type="project" value="TreeGrafter"/>
</dbReference>
<keyword evidence="2" id="KW-0238">DNA-binding</keyword>
<dbReference type="GO" id="GO:0000981">
    <property type="term" value="F:DNA-binding transcription factor activity, RNA polymerase II-specific"/>
    <property type="evidence" value="ECO:0007669"/>
    <property type="project" value="TreeGrafter"/>
</dbReference>
<feature type="compositionally biased region" description="Acidic residues" evidence="3">
    <location>
        <begin position="202"/>
        <end position="219"/>
    </location>
</feature>
<accession>A0A485KBH0</accession>
<dbReference type="Gene3D" id="1.10.10.60">
    <property type="entry name" value="Homeodomain-like"/>
    <property type="match status" value="3"/>
</dbReference>
<dbReference type="EMBL" id="CAADRA010000309">
    <property type="protein sequence ID" value="VFT79718.1"/>
    <property type="molecule type" value="Genomic_DNA"/>
</dbReference>
<dbReference type="InterPro" id="IPR009057">
    <property type="entry name" value="Homeodomain-like_sf"/>
</dbReference>
<dbReference type="PROSITE" id="PS51294">
    <property type="entry name" value="HTH_MYB"/>
    <property type="match status" value="3"/>
</dbReference>
<gene>
    <name evidence="7" type="primary">Aste57867_2519</name>
    <name evidence="6" type="ORF">As57867_002512</name>
    <name evidence="7" type="ORF">ASTE57867_2519</name>
</gene>
<reference evidence="7 8" key="1">
    <citation type="submission" date="2019-03" db="EMBL/GenBank/DDBJ databases">
        <authorList>
            <person name="Gaulin E."/>
            <person name="Dumas B."/>
        </authorList>
    </citation>
    <scope>NUCLEOTIDE SEQUENCE [LARGE SCALE GENOMIC DNA]</scope>
    <source>
        <strain evidence="7">CBS 568.67</strain>
    </source>
</reference>
<proteinExistence type="predicted"/>
<feature type="region of interest" description="Disordered" evidence="3">
    <location>
        <begin position="183"/>
        <end position="245"/>
    </location>
</feature>
<evidence type="ECO:0000313" key="6">
    <source>
        <dbReference type="EMBL" id="KAF0717066.1"/>
    </source>
</evidence>
<dbReference type="PROSITE" id="PS50090">
    <property type="entry name" value="MYB_LIKE"/>
    <property type="match status" value="3"/>
</dbReference>
<organism evidence="7 8">
    <name type="scientific">Aphanomyces stellatus</name>
    <dbReference type="NCBI Taxonomy" id="120398"/>
    <lineage>
        <taxon>Eukaryota</taxon>
        <taxon>Sar</taxon>
        <taxon>Stramenopiles</taxon>
        <taxon>Oomycota</taxon>
        <taxon>Saprolegniomycetes</taxon>
        <taxon>Saprolegniales</taxon>
        <taxon>Verrucalvaceae</taxon>
        <taxon>Aphanomyces</taxon>
    </lineage>
</organism>
<evidence type="ECO:0000313" key="7">
    <source>
        <dbReference type="EMBL" id="VFT79718.1"/>
    </source>
</evidence>
<feature type="domain" description="HTH myb-type" evidence="5">
    <location>
        <begin position="340"/>
        <end position="390"/>
    </location>
</feature>
<dbReference type="Pfam" id="PF00249">
    <property type="entry name" value="Myb_DNA-binding"/>
    <property type="match status" value="1"/>
</dbReference>
<dbReference type="SUPFAM" id="SSF46689">
    <property type="entry name" value="Homeodomain-like"/>
    <property type="match status" value="2"/>
</dbReference>
<evidence type="ECO:0000259" key="4">
    <source>
        <dbReference type="PROSITE" id="PS50090"/>
    </source>
</evidence>
<evidence type="ECO:0000313" key="8">
    <source>
        <dbReference type="Proteomes" id="UP000332933"/>
    </source>
</evidence>
<dbReference type="EMBL" id="VJMH01000309">
    <property type="protein sequence ID" value="KAF0717066.1"/>
    <property type="molecule type" value="Genomic_DNA"/>
</dbReference>
<protein>
    <submittedName>
        <fullName evidence="7">Aste57867_2519 protein</fullName>
    </submittedName>
</protein>
<feature type="domain" description="Myb-like" evidence="4">
    <location>
        <begin position="240"/>
        <end position="284"/>
    </location>
</feature>
<evidence type="ECO:0000256" key="2">
    <source>
        <dbReference type="ARBA" id="ARBA00023125"/>
    </source>
</evidence>
<keyword evidence="8" id="KW-1185">Reference proteome</keyword>
<dbReference type="InterPro" id="IPR050560">
    <property type="entry name" value="MYB_TF"/>
</dbReference>
<evidence type="ECO:0000256" key="3">
    <source>
        <dbReference type="SAM" id="MobiDB-lite"/>
    </source>
</evidence>
<feature type="domain" description="Myb-like" evidence="4">
    <location>
        <begin position="336"/>
        <end position="386"/>
    </location>
</feature>
<keyword evidence="1" id="KW-0677">Repeat</keyword>
<dbReference type="AlphaFoldDB" id="A0A485KBH0"/>